<feature type="transmembrane region" description="Helical" evidence="5">
    <location>
        <begin position="106"/>
        <end position="123"/>
    </location>
</feature>
<feature type="transmembrane region" description="Helical" evidence="5">
    <location>
        <begin position="347"/>
        <end position="371"/>
    </location>
</feature>
<dbReference type="Pfam" id="PF04932">
    <property type="entry name" value="Wzy_C"/>
    <property type="match status" value="1"/>
</dbReference>
<feature type="transmembrane region" description="Helical" evidence="5">
    <location>
        <begin position="236"/>
        <end position="252"/>
    </location>
</feature>
<evidence type="ECO:0000313" key="7">
    <source>
        <dbReference type="EMBL" id="WCO01130.1"/>
    </source>
</evidence>
<keyword evidence="8" id="KW-1185">Reference proteome</keyword>
<dbReference type="PANTHER" id="PTHR37422:SF17">
    <property type="entry name" value="O-ANTIGEN LIGASE"/>
    <property type="match status" value="1"/>
</dbReference>
<evidence type="ECO:0000256" key="2">
    <source>
        <dbReference type="ARBA" id="ARBA00022692"/>
    </source>
</evidence>
<gene>
    <name evidence="7" type="ORF">MUN68_013785</name>
</gene>
<dbReference type="RefSeq" id="WP_249996877.1">
    <property type="nucleotide sequence ID" value="NZ_CP116221.1"/>
</dbReference>
<accession>A0ABY7RWQ6</accession>
<feature type="transmembrane region" description="Helical" evidence="5">
    <location>
        <begin position="211"/>
        <end position="230"/>
    </location>
</feature>
<reference evidence="7 8" key="1">
    <citation type="submission" date="2023-01" db="EMBL/GenBank/DDBJ databases">
        <title>Psychroserpens ponticola sp. nov., isolated from seawater.</title>
        <authorList>
            <person name="Kristyanto S."/>
            <person name="Jung J."/>
            <person name="Kim J.M."/>
            <person name="Jeon C.O."/>
        </authorList>
    </citation>
    <scope>NUCLEOTIDE SEQUENCE [LARGE SCALE GENOMIC DNA]</scope>
    <source>
        <strain evidence="7 8">MSW6</strain>
    </source>
</reference>
<organism evidence="7 8">
    <name type="scientific">Psychroserpens ponticola</name>
    <dbReference type="NCBI Taxonomy" id="2932268"/>
    <lineage>
        <taxon>Bacteria</taxon>
        <taxon>Pseudomonadati</taxon>
        <taxon>Bacteroidota</taxon>
        <taxon>Flavobacteriia</taxon>
        <taxon>Flavobacteriales</taxon>
        <taxon>Flavobacteriaceae</taxon>
        <taxon>Psychroserpens</taxon>
    </lineage>
</organism>
<feature type="transmembrane region" description="Helical" evidence="5">
    <location>
        <begin position="135"/>
        <end position="157"/>
    </location>
</feature>
<dbReference type="InterPro" id="IPR051533">
    <property type="entry name" value="WaaL-like"/>
</dbReference>
<dbReference type="GO" id="GO:0016874">
    <property type="term" value="F:ligase activity"/>
    <property type="evidence" value="ECO:0007669"/>
    <property type="project" value="UniProtKB-KW"/>
</dbReference>
<comment type="subcellular location">
    <subcellularLocation>
        <location evidence="1">Membrane</location>
        <topology evidence="1">Multi-pass membrane protein</topology>
    </subcellularLocation>
</comment>
<evidence type="ECO:0000313" key="8">
    <source>
        <dbReference type="Proteomes" id="UP001202717"/>
    </source>
</evidence>
<keyword evidence="4 5" id="KW-0472">Membrane</keyword>
<dbReference type="InterPro" id="IPR007016">
    <property type="entry name" value="O-antigen_ligase-rel_domated"/>
</dbReference>
<evidence type="ECO:0000256" key="3">
    <source>
        <dbReference type="ARBA" id="ARBA00022989"/>
    </source>
</evidence>
<feature type="transmembrane region" description="Helical" evidence="5">
    <location>
        <begin position="49"/>
        <end position="69"/>
    </location>
</feature>
<keyword evidence="3 5" id="KW-1133">Transmembrane helix</keyword>
<dbReference type="Proteomes" id="UP001202717">
    <property type="component" value="Chromosome"/>
</dbReference>
<name>A0ABY7RWQ6_9FLAO</name>
<protein>
    <submittedName>
        <fullName evidence="7">O-antigen ligase family protein</fullName>
    </submittedName>
</protein>
<keyword evidence="7" id="KW-0436">Ligase</keyword>
<feature type="transmembrane region" description="Helical" evidence="5">
    <location>
        <begin position="81"/>
        <end position="100"/>
    </location>
</feature>
<feature type="domain" description="O-antigen ligase-related" evidence="6">
    <location>
        <begin position="221"/>
        <end position="363"/>
    </location>
</feature>
<evidence type="ECO:0000256" key="1">
    <source>
        <dbReference type="ARBA" id="ARBA00004141"/>
    </source>
</evidence>
<feature type="transmembrane region" description="Helical" evidence="5">
    <location>
        <begin position="383"/>
        <end position="412"/>
    </location>
</feature>
<evidence type="ECO:0000256" key="4">
    <source>
        <dbReference type="ARBA" id="ARBA00023136"/>
    </source>
</evidence>
<dbReference type="EMBL" id="CP116221">
    <property type="protein sequence ID" value="WCO01130.1"/>
    <property type="molecule type" value="Genomic_DNA"/>
</dbReference>
<feature type="transmembrane region" description="Helical" evidence="5">
    <location>
        <begin position="259"/>
        <end position="277"/>
    </location>
</feature>
<evidence type="ECO:0000259" key="6">
    <source>
        <dbReference type="Pfam" id="PF04932"/>
    </source>
</evidence>
<feature type="transmembrane region" description="Helical" evidence="5">
    <location>
        <begin position="177"/>
        <end position="199"/>
    </location>
</feature>
<evidence type="ECO:0000256" key="5">
    <source>
        <dbReference type="SAM" id="Phobius"/>
    </source>
</evidence>
<feature type="transmembrane region" description="Helical" evidence="5">
    <location>
        <begin position="24"/>
        <end position="43"/>
    </location>
</feature>
<dbReference type="PANTHER" id="PTHR37422">
    <property type="entry name" value="TEICHURONIC ACID BIOSYNTHESIS PROTEIN TUAE"/>
    <property type="match status" value="1"/>
</dbReference>
<keyword evidence="2 5" id="KW-0812">Transmembrane</keyword>
<proteinExistence type="predicted"/>
<sequence length="425" mass="49440">MASALNNFTWDFKLYKQWFGSREVALKWMLVVILLFPFFAATWEMKETSGFSPLQVLGLMVFVFGFLFYVRKSTRTPNLTIAFFIFIFLFVLNHFLVFGFEQSFSQFGQSIRAILPFVLFFYFRKHLNSVIDIEGFLITFLIASVFPIGTLYYEILFDPIVEVYNTESRGGGLRLSGFYADLFGYMSHLICGFVCYCYFYIKNSNRKKKHFVFGNFGFIIVLLIFLVGVYNLRHQASWAVSIVLLIVFIYFIRKKVSVLQLAIFFVIMFGVGIYFYFEIFEVLYAKDISVAEGNADDSRALNGRVWIWRRYFAYWEDFNILSQVFGSGLAQHEKAKVMMSGGMHNDYVRIFFTTGIFGILCYLYFLLTVLRSSFKPMIVEFKFLLLANLIVVAMYSISSLPLLASGAMMYFVTAMFGQTNKRGIW</sequence>